<reference evidence="9 10" key="1">
    <citation type="submission" date="2017-05" db="EMBL/GenBank/DDBJ databases">
        <authorList>
            <person name="Varghese N."/>
            <person name="Submissions S."/>
        </authorList>
    </citation>
    <scope>NUCLEOTIDE SEQUENCE [LARGE SCALE GENOMIC DNA]</scope>
    <source>
        <strain evidence="9 10">DSM 45474</strain>
    </source>
</reference>
<dbReference type="Proteomes" id="UP000315636">
    <property type="component" value="Unassembled WGS sequence"/>
</dbReference>
<comment type="subcellular location">
    <subcellularLocation>
        <location evidence="1">Cell membrane</location>
        <topology evidence="1">Multi-pass membrane protein</topology>
    </subcellularLocation>
</comment>
<comment type="similarity">
    <text evidence="2">Belongs to the binding-protein-dependent transport system permease family. FecCD subfamily.</text>
</comment>
<protein>
    <submittedName>
        <fullName evidence="9">Iron complex transport system permease protein</fullName>
    </submittedName>
</protein>
<dbReference type="AlphaFoldDB" id="A0A521F2M0"/>
<evidence type="ECO:0000256" key="1">
    <source>
        <dbReference type="ARBA" id="ARBA00004651"/>
    </source>
</evidence>
<dbReference type="Gene3D" id="1.10.3470.10">
    <property type="entry name" value="ABC transporter involved in vitamin B12 uptake, BtuC"/>
    <property type="match status" value="1"/>
</dbReference>
<dbReference type="InterPro" id="IPR037294">
    <property type="entry name" value="ABC_BtuC-like"/>
</dbReference>
<dbReference type="OrthoDB" id="9811721at2"/>
<keyword evidence="4" id="KW-1003">Cell membrane</keyword>
<proteinExistence type="inferred from homology"/>
<evidence type="ECO:0000256" key="4">
    <source>
        <dbReference type="ARBA" id="ARBA00022475"/>
    </source>
</evidence>
<name>A0A521F2M0_9BACL</name>
<dbReference type="EMBL" id="FXTI01000012">
    <property type="protein sequence ID" value="SMO90429.1"/>
    <property type="molecule type" value="Genomic_DNA"/>
</dbReference>
<feature type="transmembrane region" description="Helical" evidence="8">
    <location>
        <begin position="198"/>
        <end position="217"/>
    </location>
</feature>
<dbReference type="CDD" id="cd06550">
    <property type="entry name" value="TM_ABC_iron-siderophores_like"/>
    <property type="match status" value="1"/>
</dbReference>
<evidence type="ECO:0000256" key="5">
    <source>
        <dbReference type="ARBA" id="ARBA00022692"/>
    </source>
</evidence>
<feature type="transmembrane region" description="Helical" evidence="8">
    <location>
        <begin position="316"/>
        <end position="334"/>
    </location>
</feature>
<dbReference type="RefSeq" id="WP_142506547.1">
    <property type="nucleotide sequence ID" value="NZ_FXTI01000012.1"/>
</dbReference>
<keyword evidence="3" id="KW-0813">Transport</keyword>
<keyword evidence="6 8" id="KW-1133">Transmembrane helix</keyword>
<evidence type="ECO:0000256" key="2">
    <source>
        <dbReference type="ARBA" id="ARBA00007935"/>
    </source>
</evidence>
<dbReference type="PANTHER" id="PTHR30472">
    <property type="entry name" value="FERRIC ENTEROBACTIN TRANSPORT SYSTEM PERMEASE PROTEIN"/>
    <property type="match status" value="1"/>
</dbReference>
<feature type="transmembrane region" description="Helical" evidence="8">
    <location>
        <begin position="247"/>
        <end position="275"/>
    </location>
</feature>
<dbReference type="GO" id="GO:0033214">
    <property type="term" value="P:siderophore-iron import into cell"/>
    <property type="evidence" value="ECO:0007669"/>
    <property type="project" value="TreeGrafter"/>
</dbReference>
<dbReference type="SUPFAM" id="SSF81345">
    <property type="entry name" value="ABC transporter involved in vitamin B12 uptake, BtuC"/>
    <property type="match status" value="1"/>
</dbReference>
<sequence>MRTAVLFVLVILLFISVTFGIMLGPVSVEPEVIWKIAFSNVPWLGDLIIPDWTKSQGHIIWDIRFPRVLLGAVVGMGLAVVGVAIQALVRNPLADPYILGVSSGASVGAVSVIIFGAFGFFGQYALSFTAFLGALFAVLFVLFTSRVGGRISNVRLVLAGIAVSMILSAVTSFMIMSAPQEEGIRAVMFWMMGSLAGAKWDYLFIPAITVVSGMMVLSFQSRSLNILLIGEKTAATLGIHIEWFRKFLILLTALITGVIVAVSGAIGFVGLMVPHVVRLIVGSDHRYVLPVSALCGAIFMVWADVCARLVVAPQELPIGIVTALCGGPFFIWLMRRRSYSFGEVN</sequence>
<evidence type="ECO:0000256" key="3">
    <source>
        <dbReference type="ARBA" id="ARBA00022448"/>
    </source>
</evidence>
<dbReference type="GO" id="GO:0022857">
    <property type="term" value="F:transmembrane transporter activity"/>
    <property type="evidence" value="ECO:0007669"/>
    <property type="project" value="InterPro"/>
</dbReference>
<feature type="transmembrane region" description="Helical" evidence="8">
    <location>
        <begin position="68"/>
        <end position="89"/>
    </location>
</feature>
<gene>
    <name evidence="9" type="ORF">SAMN06264849_11260</name>
</gene>
<organism evidence="9 10">
    <name type="scientific">Melghirimyces algeriensis</name>
    <dbReference type="NCBI Taxonomy" id="910412"/>
    <lineage>
        <taxon>Bacteria</taxon>
        <taxon>Bacillati</taxon>
        <taxon>Bacillota</taxon>
        <taxon>Bacilli</taxon>
        <taxon>Bacillales</taxon>
        <taxon>Thermoactinomycetaceae</taxon>
        <taxon>Melghirimyces</taxon>
    </lineage>
</organism>
<keyword evidence="7 8" id="KW-0472">Membrane</keyword>
<feature type="transmembrane region" description="Helical" evidence="8">
    <location>
        <begin position="156"/>
        <end position="178"/>
    </location>
</feature>
<feature type="transmembrane region" description="Helical" evidence="8">
    <location>
        <begin position="96"/>
        <end position="118"/>
    </location>
</feature>
<accession>A0A521F2M0</accession>
<evidence type="ECO:0000256" key="6">
    <source>
        <dbReference type="ARBA" id="ARBA00022989"/>
    </source>
</evidence>
<dbReference type="PANTHER" id="PTHR30472:SF67">
    <property type="entry name" value="PERMEASE OF ABC TRANSPORTER-RELATED"/>
    <property type="match status" value="1"/>
</dbReference>
<evidence type="ECO:0000313" key="10">
    <source>
        <dbReference type="Proteomes" id="UP000315636"/>
    </source>
</evidence>
<dbReference type="GO" id="GO:0005886">
    <property type="term" value="C:plasma membrane"/>
    <property type="evidence" value="ECO:0007669"/>
    <property type="project" value="UniProtKB-SubCell"/>
</dbReference>
<feature type="transmembrane region" description="Helical" evidence="8">
    <location>
        <begin position="124"/>
        <end position="144"/>
    </location>
</feature>
<dbReference type="InterPro" id="IPR000522">
    <property type="entry name" value="ABC_transptr_permease_BtuC"/>
</dbReference>
<keyword evidence="5 8" id="KW-0812">Transmembrane</keyword>
<keyword evidence="10" id="KW-1185">Reference proteome</keyword>
<evidence type="ECO:0000313" key="9">
    <source>
        <dbReference type="EMBL" id="SMO90429.1"/>
    </source>
</evidence>
<dbReference type="Pfam" id="PF01032">
    <property type="entry name" value="FecCD"/>
    <property type="match status" value="1"/>
</dbReference>
<feature type="transmembrane region" description="Helical" evidence="8">
    <location>
        <begin position="287"/>
        <end position="310"/>
    </location>
</feature>
<dbReference type="FunFam" id="1.10.3470.10:FF:000001">
    <property type="entry name" value="Vitamin B12 ABC transporter permease BtuC"/>
    <property type="match status" value="1"/>
</dbReference>
<evidence type="ECO:0000256" key="8">
    <source>
        <dbReference type="SAM" id="Phobius"/>
    </source>
</evidence>
<evidence type="ECO:0000256" key="7">
    <source>
        <dbReference type="ARBA" id="ARBA00023136"/>
    </source>
</evidence>